<evidence type="ECO:0008006" key="3">
    <source>
        <dbReference type="Google" id="ProtNLM"/>
    </source>
</evidence>
<dbReference type="Gene3D" id="3.40.50.150">
    <property type="entry name" value="Vaccinia Virus protein VP39"/>
    <property type="match status" value="1"/>
</dbReference>
<protein>
    <recommendedName>
        <fullName evidence="3">Class I SAM-dependent methyltransferase</fullName>
    </recommendedName>
</protein>
<accession>A0A4S1WJI9</accession>
<reference evidence="1 2" key="1">
    <citation type="submission" date="2019-04" db="EMBL/GenBank/DDBJ databases">
        <title>Sphingomonas psychrotolerans sp. nov., isolated from soil in the Tianshan Mountains, Xinjiang, China.</title>
        <authorList>
            <person name="Luo Y."/>
            <person name="Sheng H."/>
        </authorList>
    </citation>
    <scope>NUCLEOTIDE SEQUENCE [LARGE SCALE GENOMIC DNA]</scope>
    <source>
        <strain evidence="1 2">KIS18-15</strain>
    </source>
</reference>
<evidence type="ECO:0000313" key="2">
    <source>
        <dbReference type="Proteomes" id="UP000309848"/>
    </source>
</evidence>
<sequence>MSFGTFIAPYETAQDIAALEARLQGHIGCGYRAVWGSRAFLGQNRIYDRIVAKIESLDLAYEDQCSTEYYFDLVRTLRDFNGQFDRVVEVGVFMGGSTAYLAGCAEPFDFDIDLVDVSASYLRFAYERARRMYPEAAKRIRLFHGDLPTYVREVMLAETDRRSIVHHDGCHEFNQVVKDMGALSYVQQSLLAVIAQDTHLRGSAKYLNFVDLALYAVFGTDLKFAPIGKVLGEHDPLTRPDQYHGNFFMAGAPEGLVLPMAANRFVYPHPAHKLEDLLPSEAEIAKVLAFYGDDNAEHWTAADAA</sequence>
<dbReference type="AlphaFoldDB" id="A0A4S1WJI9"/>
<evidence type="ECO:0000313" key="1">
    <source>
        <dbReference type="EMBL" id="TGX43361.1"/>
    </source>
</evidence>
<comment type="caution">
    <text evidence="1">The sequence shown here is derived from an EMBL/GenBank/DDBJ whole genome shotgun (WGS) entry which is preliminary data.</text>
</comment>
<name>A0A4S1WJI9_9SPHN</name>
<dbReference type="OrthoDB" id="3448233at2"/>
<dbReference type="RefSeq" id="WP_135984117.1">
    <property type="nucleotide sequence ID" value="NZ_JAASQM010000002.1"/>
</dbReference>
<keyword evidence="2" id="KW-1185">Reference proteome</keyword>
<proteinExistence type="predicted"/>
<dbReference type="EMBL" id="SRXU01000003">
    <property type="protein sequence ID" value="TGX43361.1"/>
    <property type="molecule type" value="Genomic_DNA"/>
</dbReference>
<organism evidence="1 2">
    <name type="scientific">Sphingomonas naasensis</name>
    <dbReference type="NCBI Taxonomy" id="1344951"/>
    <lineage>
        <taxon>Bacteria</taxon>
        <taxon>Pseudomonadati</taxon>
        <taxon>Pseudomonadota</taxon>
        <taxon>Alphaproteobacteria</taxon>
        <taxon>Sphingomonadales</taxon>
        <taxon>Sphingomonadaceae</taxon>
        <taxon>Sphingomonas</taxon>
    </lineage>
</organism>
<gene>
    <name evidence="1" type="ORF">E5A74_09370</name>
</gene>
<dbReference type="InterPro" id="IPR029063">
    <property type="entry name" value="SAM-dependent_MTases_sf"/>
</dbReference>
<dbReference type="SUPFAM" id="SSF53335">
    <property type="entry name" value="S-adenosyl-L-methionine-dependent methyltransferases"/>
    <property type="match status" value="1"/>
</dbReference>
<dbReference type="Proteomes" id="UP000309848">
    <property type="component" value="Unassembled WGS sequence"/>
</dbReference>